<feature type="compositionally biased region" description="Basic and acidic residues" evidence="1">
    <location>
        <begin position="85"/>
        <end position="94"/>
    </location>
</feature>
<evidence type="ECO:0000313" key="3">
    <source>
        <dbReference type="Proteomes" id="UP000005239"/>
    </source>
</evidence>
<sequence>MSGESVRSGESGQRPATREWAKGGEEVGREAERVGRERRGRSRGGRSGGWGKGGEPRGGDATRRRGKTEMGVETQRTGESGQTRQSDEGPKYEESATFFMLPQRNEHSVARDYGERLEMDRENRDPYPREIPGK</sequence>
<evidence type="ECO:0000256" key="1">
    <source>
        <dbReference type="SAM" id="MobiDB-lite"/>
    </source>
</evidence>
<accession>A0A8R1Z709</accession>
<name>A0A2A6BF55_PRIPA</name>
<reference evidence="2" key="2">
    <citation type="submission" date="2022-06" db="UniProtKB">
        <authorList>
            <consortium name="EnsemblMetazoa"/>
        </authorList>
    </citation>
    <scope>IDENTIFICATION</scope>
    <source>
        <strain evidence="2">PS312</strain>
    </source>
</reference>
<proteinExistence type="predicted"/>
<feature type="compositionally biased region" description="Basic and acidic residues" evidence="1">
    <location>
        <begin position="16"/>
        <end position="37"/>
    </location>
</feature>
<dbReference type="AlphaFoldDB" id="A0A2A6BF55"/>
<gene>
    <name evidence="2" type="primary">WBGene00282795</name>
</gene>
<feature type="compositionally biased region" description="Basic and acidic residues" evidence="1">
    <location>
        <begin position="54"/>
        <end position="70"/>
    </location>
</feature>
<feature type="compositionally biased region" description="Polar residues" evidence="1">
    <location>
        <begin position="74"/>
        <end position="84"/>
    </location>
</feature>
<feature type="compositionally biased region" description="Basic and acidic residues" evidence="1">
    <location>
        <begin position="104"/>
        <end position="134"/>
    </location>
</feature>
<feature type="region of interest" description="Disordered" evidence="1">
    <location>
        <begin position="1"/>
        <end position="134"/>
    </location>
</feature>
<organism evidence="2 3">
    <name type="scientific">Pristionchus pacificus</name>
    <name type="common">Parasitic nematode worm</name>
    <dbReference type="NCBI Taxonomy" id="54126"/>
    <lineage>
        <taxon>Eukaryota</taxon>
        <taxon>Metazoa</taxon>
        <taxon>Ecdysozoa</taxon>
        <taxon>Nematoda</taxon>
        <taxon>Chromadorea</taxon>
        <taxon>Rhabditida</taxon>
        <taxon>Rhabditina</taxon>
        <taxon>Diplogasteromorpha</taxon>
        <taxon>Diplogasteroidea</taxon>
        <taxon>Neodiplogasteridae</taxon>
        <taxon>Pristionchus</taxon>
    </lineage>
</organism>
<evidence type="ECO:0000313" key="2">
    <source>
        <dbReference type="EnsemblMetazoa" id="PPA44426.1"/>
    </source>
</evidence>
<accession>A0A2A6BF55</accession>
<protein>
    <submittedName>
        <fullName evidence="2">Uncharacterized protein</fullName>
    </submittedName>
</protein>
<keyword evidence="3" id="KW-1185">Reference proteome</keyword>
<dbReference type="Proteomes" id="UP000005239">
    <property type="component" value="Unassembled WGS sequence"/>
</dbReference>
<dbReference type="EnsemblMetazoa" id="PPA44426.1">
    <property type="protein sequence ID" value="PPA44426.1"/>
    <property type="gene ID" value="WBGene00282795"/>
</dbReference>
<reference evidence="3" key="1">
    <citation type="journal article" date="2008" name="Nat. Genet.">
        <title>The Pristionchus pacificus genome provides a unique perspective on nematode lifestyle and parasitism.</title>
        <authorList>
            <person name="Dieterich C."/>
            <person name="Clifton S.W."/>
            <person name="Schuster L.N."/>
            <person name="Chinwalla A."/>
            <person name="Delehaunty K."/>
            <person name="Dinkelacker I."/>
            <person name="Fulton L."/>
            <person name="Fulton R."/>
            <person name="Godfrey J."/>
            <person name="Minx P."/>
            <person name="Mitreva M."/>
            <person name="Roeseler W."/>
            <person name="Tian H."/>
            <person name="Witte H."/>
            <person name="Yang S.P."/>
            <person name="Wilson R.K."/>
            <person name="Sommer R.J."/>
        </authorList>
    </citation>
    <scope>NUCLEOTIDE SEQUENCE [LARGE SCALE GENOMIC DNA]</scope>
    <source>
        <strain evidence="3">PS312</strain>
    </source>
</reference>